<sequence length="621" mass="70518">MNSGIACSLDNDPTAKQAKKKRKLPKKLEPTLLQQLRQIEESVYEQEPDGIDGYEARKIIDSILTRINGKVSTGSRDSTSTPQMRSISPKFTEKMLEFSTDDNLARELIANNIITKEVLRARFSFFLEHMLPYCPLVSFSSNQVDFEYQLQNTPILLVSCVFATTINNNTSAMKLAGNLETNRELQNTLLHYLDLYLANRIFFEAKNFLLLLVTACLVLSLWCIVPNNGNHKNQIKLLLAYNVSLCMGLGDSSKTNTQLEDENGALKTFLAVYCCCSSLGLSLPRFKLPTWSKDHEYAYNVLAQNRTFSMTDSCLCSVSKLVKLGHEALEILSPERAKISSSNTMLIIDAYVHQLVTILKESNISVDGHLKIVHKANREEFLVSFIYYQILMNIYDNFVTTNMTNLPINEELSLLVFGLIIKLTTVCENLLECFVELSNESINYPTFFFYKPFHALVILIRLKLISKSGFLKLNSNLSTDDSTIHSYVNQIDEIMKENESKWDLNISVNMSSVLAKVKKWMIVCSKFKGRSEHSASDPSAQHLLSLILNSKNKEIESLEPPQEQSHGKPEYSDHHQIEPEASFENTIEEIFKEMDLDLSRALNPFESLMATSDYPFESPFV</sequence>
<dbReference type="Proteomes" id="UP001241377">
    <property type="component" value="Unassembled WGS sequence"/>
</dbReference>
<dbReference type="EMBL" id="JASBWR010000020">
    <property type="protein sequence ID" value="KAJ9108367.1"/>
    <property type="molecule type" value="Genomic_DNA"/>
</dbReference>
<evidence type="ECO:0000313" key="2">
    <source>
        <dbReference type="Proteomes" id="UP001241377"/>
    </source>
</evidence>
<organism evidence="1 2">
    <name type="scientific">Naganishia cerealis</name>
    <dbReference type="NCBI Taxonomy" id="610337"/>
    <lineage>
        <taxon>Eukaryota</taxon>
        <taxon>Fungi</taxon>
        <taxon>Dikarya</taxon>
        <taxon>Basidiomycota</taxon>
        <taxon>Agaricomycotina</taxon>
        <taxon>Tremellomycetes</taxon>
        <taxon>Filobasidiales</taxon>
        <taxon>Filobasidiaceae</taxon>
        <taxon>Naganishia</taxon>
    </lineage>
</organism>
<comment type="caution">
    <text evidence="1">The sequence shown here is derived from an EMBL/GenBank/DDBJ whole genome shotgun (WGS) entry which is preliminary data.</text>
</comment>
<protein>
    <submittedName>
        <fullName evidence="1">Uncharacterized protein</fullName>
    </submittedName>
</protein>
<name>A0ACC2W9Q8_9TREE</name>
<proteinExistence type="predicted"/>
<evidence type="ECO:0000313" key="1">
    <source>
        <dbReference type="EMBL" id="KAJ9108367.1"/>
    </source>
</evidence>
<accession>A0ACC2W9Q8</accession>
<keyword evidence="2" id="KW-1185">Reference proteome</keyword>
<gene>
    <name evidence="1" type="ORF">QFC19_002351</name>
</gene>
<reference evidence="1" key="1">
    <citation type="submission" date="2023-04" db="EMBL/GenBank/DDBJ databases">
        <title>Draft Genome sequencing of Naganishia species isolated from polar environments using Oxford Nanopore Technology.</title>
        <authorList>
            <person name="Leo P."/>
            <person name="Venkateswaran K."/>
        </authorList>
    </citation>
    <scope>NUCLEOTIDE SEQUENCE</scope>
    <source>
        <strain evidence="1">MNA-CCFEE 5261</strain>
    </source>
</reference>